<gene>
    <name evidence="1" type="ORF">Dsi01nite_010810</name>
</gene>
<reference evidence="1" key="1">
    <citation type="submission" date="2021-01" db="EMBL/GenBank/DDBJ databases">
        <title>Whole genome shotgun sequence of Dactylosporangium siamense NBRC 106093.</title>
        <authorList>
            <person name="Komaki H."/>
            <person name="Tamura T."/>
        </authorList>
    </citation>
    <scope>NUCLEOTIDE SEQUENCE</scope>
    <source>
        <strain evidence="1">NBRC 106093</strain>
    </source>
</reference>
<organism evidence="1 2">
    <name type="scientific">Dactylosporangium siamense</name>
    <dbReference type="NCBI Taxonomy" id="685454"/>
    <lineage>
        <taxon>Bacteria</taxon>
        <taxon>Bacillati</taxon>
        <taxon>Actinomycetota</taxon>
        <taxon>Actinomycetes</taxon>
        <taxon>Micromonosporales</taxon>
        <taxon>Micromonosporaceae</taxon>
        <taxon>Dactylosporangium</taxon>
    </lineage>
</organism>
<dbReference type="Proteomes" id="UP000660611">
    <property type="component" value="Unassembled WGS sequence"/>
</dbReference>
<accession>A0A919PI89</accession>
<comment type="caution">
    <text evidence="1">The sequence shown here is derived from an EMBL/GenBank/DDBJ whole genome shotgun (WGS) entry which is preliminary data.</text>
</comment>
<proteinExistence type="predicted"/>
<dbReference type="EMBL" id="BONQ01000018">
    <property type="protein sequence ID" value="GIG43040.1"/>
    <property type="molecule type" value="Genomic_DNA"/>
</dbReference>
<sequence>MSILLTPCQAGDNPQLLRLLDAISINQPGGRAPDFDKALYRQRNVVERCFNRFKQWRDLATRYAKRASIYRAVPPGALPSRITEGTRTVAASEID</sequence>
<name>A0A919PI89_9ACTN</name>
<dbReference type="AlphaFoldDB" id="A0A919PI89"/>
<evidence type="ECO:0008006" key="3">
    <source>
        <dbReference type="Google" id="ProtNLM"/>
    </source>
</evidence>
<keyword evidence="2" id="KW-1185">Reference proteome</keyword>
<evidence type="ECO:0000313" key="2">
    <source>
        <dbReference type="Proteomes" id="UP000660611"/>
    </source>
</evidence>
<evidence type="ECO:0000313" key="1">
    <source>
        <dbReference type="EMBL" id="GIG43040.1"/>
    </source>
</evidence>
<protein>
    <recommendedName>
        <fullName evidence="3">Transposase</fullName>
    </recommendedName>
</protein>